<organism evidence="1 2">
    <name type="scientific">Stappia indica</name>
    <dbReference type="NCBI Taxonomy" id="538381"/>
    <lineage>
        <taxon>Bacteria</taxon>
        <taxon>Pseudomonadati</taxon>
        <taxon>Pseudomonadota</taxon>
        <taxon>Alphaproteobacteria</taxon>
        <taxon>Hyphomicrobiales</taxon>
        <taxon>Stappiaceae</taxon>
        <taxon>Stappia</taxon>
    </lineage>
</organism>
<sequence length="105" mass="11025">MIARHSSRLGSDEAEAIATDALGYLASDMEHLGRFLALAGIGPADLRDAASEPGFLIGVLEFYMGHEALLLAFCEARGLRPTTIATARHALDTAHGDGAFAENGE</sequence>
<dbReference type="Proteomes" id="UP000219331">
    <property type="component" value="Unassembled WGS sequence"/>
</dbReference>
<protein>
    <recommendedName>
        <fullName evidence="3">DUF3572 domain-containing protein</fullName>
    </recommendedName>
</protein>
<keyword evidence="2" id="KW-1185">Reference proteome</keyword>
<dbReference type="Pfam" id="PF12096">
    <property type="entry name" value="DUF3572"/>
    <property type="match status" value="1"/>
</dbReference>
<dbReference type="STRING" id="538381.GCA_001696535_00691"/>
<accession>A0A285TPU9</accession>
<name>A0A285TPU9_9HYPH</name>
<proteinExistence type="predicted"/>
<evidence type="ECO:0000313" key="2">
    <source>
        <dbReference type="Proteomes" id="UP000219331"/>
    </source>
</evidence>
<evidence type="ECO:0008006" key="3">
    <source>
        <dbReference type="Google" id="ProtNLM"/>
    </source>
</evidence>
<dbReference type="OrthoDB" id="7356934at2"/>
<reference evidence="1 2" key="1">
    <citation type="submission" date="2017-08" db="EMBL/GenBank/DDBJ databases">
        <authorList>
            <person name="de Groot N.N."/>
        </authorList>
    </citation>
    <scope>NUCLEOTIDE SEQUENCE [LARGE SCALE GENOMIC DNA]</scope>
    <source>
        <strain evidence="1 2">USBA 352</strain>
    </source>
</reference>
<dbReference type="AlphaFoldDB" id="A0A285TPU9"/>
<evidence type="ECO:0000313" key="1">
    <source>
        <dbReference type="EMBL" id="SOC23063.1"/>
    </source>
</evidence>
<gene>
    <name evidence="1" type="ORF">SAMN05421512_112240</name>
</gene>
<dbReference type="RefSeq" id="WP_067216020.1">
    <property type="nucleotide sequence ID" value="NZ_JAJGNR010000001.1"/>
</dbReference>
<dbReference type="EMBL" id="OBML01000012">
    <property type="protein sequence ID" value="SOC23063.1"/>
    <property type="molecule type" value="Genomic_DNA"/>
</dbReference>
<dbReference type="InterPro" id="IPR021955">
    <property type="entry name" value="DUF3572"/>
</dbReference>